<comment type="similarity">
    <text evidence="1">Belongs to the DNA polymerase delta/II small subunit family.</text>
</comment>
<evidence type="ECO:0000313" key="5">
    <source>
        <dbReference type="EMBL" id="GMM36127.1"/>
    </source>
</evidence>
<dbReference type="GO" id="GO:0043625">
    <property type="term" value="C:delta DNA polymerase complex"/>
    <property type="evidence" value="ECO:0007669"/>
    <property type="project" value="TreeGrafter"/>
</dbReference>
<dbReference type="PANTHER" id="PTHR10416">
    <property type="entry name" value="DNA POLYMERASE DELTA SUBUNIT 2"/>
    <property type="match status" value="1"/>
</dbReference>
<sequence>MSMSQSTMFARTESIVPAQYPKDSAFHLSYKNRNYHNQYFHIYSKRLNDLRPRVLEHANSKWDNKKINGVQVFHCDKVLDIKNNEPCWVIGLTYCEMQYKPNILDDVAIGAYGVPPPPKPSYSDPDTDIIMLEDESGRVQLDGDSIKNSIFVTGNVIGVLGIELEAGQFKVLDVLYPGISEQVERPLAIPNNKIAIVSGMEIDPQNYNPVRLEFLKEFLMGEIGTDDQLSSSISRLVIAGNSTKTINFTHENDDSKFYGTKIKSKYNSKAMALLDSWIFEVLGSIPVDIIPGESDPTEAIFPQQPIHSAFFKQCKAYLNSEDSTTFRTMTNPSWLEIDGTRMLGTGGQNINDMFKYLMPYDVSSKESTPEESVIDKDKISQQKVDSEKLRADIIEATINWQNIIPSCPDTLWTYPFKDDDPFTLTEVPHVYFVGNQPQFQSRWLKFTTVSGKEIFVRLISIPKFNETGEIVLLDMNSLEPNVVKIC</sequence>
<dbReference type="RefSeq" id="XP_064853123.1">
    <property type="nucleotide sequence ID" value="XM_064997051.1"/>
</dbReference>
<comment type="caution">
    <text evidence="5">The sequence shown here is derived from an EMBL/GenBank/DDBJ whole genome shotgun (WGS) entry which is preliminary data.</text>
</comment>
<evidence type="ECO:0000256" key="2">
    <source>
        <dbReference type="ARBA" id="ARBA00022705"/>
    </source>
</evidence>
<evidence type="ECO:0000313" key="6">
    <source>
        <dbReference type="Proteomes" id="UP001360560"/>
    </source>
</evidence>
<dbReference type="Proteomes" id="UP001360560">
    <property type="component" value="Unassembled WGS sequence"/>
</dbReference>
<dbReference type="AlphaFoldDB" id="A0AAV5QNM1"/>
<evidence type="ECO:0000259" key="3">
    <source>
        <dbReference type="Pfam" id="PF04042"/>
    </source>
</evidence>
<keyword evidence="5" id="KW-0548">Nucleotidyltransferase</keyword>
<accession>A0AAV5QNM1</accession>
<feature type="domain" description="DNA polymerase delta subunit OB-fold" evidence="4">
    <location>
        <begin position="38"/>
        <end position="174"/>
    </location>
</feature>
<keyword evidence="6" id="KW-1185">Reference proteome</keyword>
<dbReference type="PANTHER" id="PTHR10416:SF0">
    <property type="entry name" value="DNA POLYMERASE DELTA SUBUNIT 2"/>
    <property type="match status" value="1"/>
</dbReference>
<dbReference type="GeneID" id="90074102"/>
<dbReference type="EMBL" id="BTFZ01000011">
    <property type="protein sequence ID" value="GMM36127.1"/>
    <property type="molecule type" value="Genomic_DNA"/>
</dbReference>
<evidence type="ECO:0000256" key="1">
    <source>
        <dbReference type="ARBA" id="ARBA00006035"/>
    </source>
</evidence>
<evidence type="ECO:0000259" key="4">
    <source>
        <dbReference type="Pfam" id="PF18018"/>
    </source>
</evidence>
<dbReference type="InterPro" id="IPR007185">
    <property type="entry name" value="DNA_pol_a/d/e_bsu"/>
</dbReference>
<name>A0AAV5QNM1_9ASCO</name>
<dbReference type="InterPro" id="IPR040663">
    <property type="entry name" value="DNA_pol_D_N"/>
</dbReference>
<dbReference type="InterPro" id="IPR024826">
    <property type="entry name" value="DNA_pol_delta/II_ssu"/>
</dbReference>
<keyword evidence="5" id="KW-0239">DNA-directed DNA polymerase</keyword>
<dbReference type="Pfam" id="PF18018">
    <property type="entry name" value="DNA_pol_D_N"/>
    <property type="match status" value="1"/>
</dbReference>
<feature type="domain" description="DNA polymerase alpha/delta/epsilon subunit B" evidence="3">
    <location>
        <begin position="194"/>
        <end position="440"/>
    </location>
</feature>
<keyword evidence="5" id="KW-0808">Transferase</keyword>
<gene>
    <name evidence="5" type="ORF">DASC09_034520</name>
</gene>
<keyword evidence="2" id="KW-0235">DNA replication</keyword>
<dbReference type="GO" id="GO:0003677">
    <property type="term" value="F:DNA binding"/>
    <property type="evidence" value="ECO:0007669"/>
    <property type="project" value="InterPro"/>
</dbReference>
<reference evidence="5 6" key="1">
    <citation type="journal article" date="2023" name="Elife">
        <title>Identification of key yeast species and microbe-microbe interactions impacting larval growth of Drosophila in the wild.</title>
        <authorList>
            <person name="Mure A."/>
            <person name="Sugiura Y."/>
            <person name="Maeda R."/>
            <person name="Honda K."/>
            <person name="Sakurai N."/>
            <person name="Takahashi Y."/>
            <person name="Watada M."/>
            <person name="Katoh T."/>
            <person name="Gotoh A."/>
            <person name="Gotoh Y."/>
            <person name="Taniguchi I."/>
            <person name="Nakamura K."/>
            <person name="Hayashi T."/>
            <person name="Katayama T."/>
            <person name="Uemura T."/>
            <person name="Hattori Y."/>
        </authorList>
    </citation>
    <scope>NUCLEOTIDE SEQUENCE [LARGE SCALE GENOMIC DNA]</scope>
    <source>
        <strain evidence="5 6">SC-9</strain>
    </source>
</reference>
<dbReference type="GO" id="GO:0006271">
    <property type="term" value="P:DNA strand elongation involved in DNA replication"/>
    <property type="evidence" value="ECO:0007669"/>
    <property type="project" value="TreeGrafter"/>
</dbReference>
<dbReference type="Gene3D" id="3.60.21.50">
    <property type="match status" value="1"/>
</dbReference>
<organism evidence="5 6">
    <name type="scientific">Saccharomycopsis crataegensis</name>
    <dbReference type="NCBI Taxonomy" id="43959"/>
    <lineage>
        <taxon>Eukaryota</taxon>
        <taxon>Fungi</taxon>
        <taxon>Dikarya</taxon>
        <taxon>Ascomycota</taxon>
        <taxon>Saccharomycotina</taxon>
        <taxon>Saccharomycetes</taxon>
        <taxon>Saccharomycopsidaceae</taxon>
        <taxon>Saccharomycopsis</taxon>
    </lineage>
</organism>
<dbReference type="GO" id="GO:0003887">
    <property type="term" value="F:DNA-directed DNA polymerase activity"/>
    <property type="evidence" value="ECO:0007669"/>
    <property type="project" value="UniProtKB-KW"/>
</dbReference>
<dbReference type="Pfam" id="PF04042">
    <property type="entry name" value="DNA_pol_E_B"/>
    <property type="match status" value="1"/>
</dbReference>
<proteinExistence type="inferred from homology"/>
<protein>
    <submittedName>
        <fullName evidence="5">DNA-directed DNA polymerase delta subunit</fullName>
    </submittedName>
</protein>